<dbReference type="GO" id="GO:0000155">
    <property type="term" value="F:phosphorelay sensor kinase activity"/>
    <property type="evidence" value="ECO:0007669"/>
    <property type="project" value="InterPro"/>
</dbReference>
<keyword evidence="12" id="KW-1185">Reference proteome</keyword>
<comment type="caution">
    <text evidence="11">The sequence shown here is derived from an EMBL/GenBank/DDBJ whole genome shotgun (WGS) entry which is preliminary data.</text>
</comment>
<dbReference type="InterPro" id="IPR036890">
    <property type="entry name" value="HATPase_C_sf"/>
</dbReference>
<evidence type="ECO:0000256" key="5">
    <source>
        <dbReference type="ARBA" id="ARBA00022777"/>
    </source>
</evidence>
<dbReference type="SUPFAM" id="SSF47384">
    <property type="entry name" value="Homodimeric domain of signal transducing histidine kinase"/>
    <property type="match status" value="1"/>
</dbReference>
<dbReference type="Gene3D" id="1.10.287.130">
    <property type="match status" value="1"/>
</dbReference>
<dbReference type="InterPro" id="IPR003661">
    <property type="entry name" value="HisK_dim/P_dom"/>
</dbReference>
<sequence length="555" mass="60629">MVSLFVVYAFVLLATAVFVAAVGGYAWERRDRTGATPLAVLLAGQSVWCVCAFAAIATRGTRWALLWSRLWYVGIVIVVAGLFVFALAYTGNDQYLGRWTYGALAVEPVVLIGVVAFDPTPLLYTVLGPSETAMIGWEVVSGRLFWAHAAYSYALVGVASTLIIRSALSSDSMRQKQVVGLVFGIFAPWIGNGLYLFGDLGFDPTPLAFSVTAIALAWTALRTDFLDISPVAHREVIESLNSAVFVVGTDDRVIEVNDSGRALLGESVTVGDDIRTVLDQWPAVREQYESIVDSVERREMTMEHNDRYFTVESSPLYDDRGDPLGRVFLVHEITEQKARQRELERRNRQLDQFASVVSHDLRNPLNVASGSLALAEQTGDPEHFERVERAHDRMQRLVDEVLALARDETTLEADSLSLSELAESAWEHVDTGDANLVVERDRPLVGDRDQLLRLFENLFRNSVEHGGPAVTVTVIGTDDGFAVEDDGPGVPADERDEVFDHGFSTSSSGTGLGLAIVDHVAASHGWTVRATESPAGGFRVAVTELDGALVTTPSR</sequence>
<dbReference type="SUPFAM" id="SSF55785">
    <property type="entry name" value="PYP-like sensor domain (PAS domain)"/>
    <property type="match status" value="1"/>
</dbReference>
<dbReference type="SMART" id="SM00387">
    <property type="entry name" value="HATPase_c"/>
    <property type="match status" value="1"/>
</dbReference>
<dbReference type="InterPro" id="IPR003594">
    <property type="entry name" value="HATPase_dom"/>
</dbReference>
<evidence type="ECO:0000256" key="2">
    <source>
        <dbReference type="ARBA" id="ARBA00012438"/>
    </source>
</evidence>
<protein>
    <recommendedName>
        <fullName evidence="2">histidine kinase</fullName>
        <ecNumber evidence="2">2.7.13.3</ecNumber>
    </recommendedName>
</protein>
<feature type="transmembrane region" description="Helical" evidence="7">
    <location>
        <begin position="70"/>
        <end position="89"/>
    </location>
</feature>
<evidence type="ECO:0000256" key="4">
    <source>
        <dbReference type="ARBA" id="ARBA00022679"/>
    </source>
</evidence>
<dbReference type="Proteomes" id="UP001430377">
    <property type="component" value="Unassembled WGS sequence"/>
</dbReference>
<accession>A0AAW4PT47</accession>
<evidence type="ECO:0000256" key="3">
    <source>
        <dbReference type="ARBA" id="ARBA00022553"/>
    </source>
</evidence>
<dbReference type="Pfam" id="PF16927">
    <property type="entry name" value="HisKA_7TM"/>
    <property type="match status" value="1"/>
</dbReference>
<name>A0AAW4PT47_9EURY</name>
<feature type="transmembrane region" description="Helical" evidence="7">
    <location>
        <begin position="178"/>
        <end position="198"/>
    </location>
</feature>
<comment type="catalytic activity">
    <reaction evidence="1">
        <text>ATP + protein L-histidine = ADP + protein N-phospho-L-histidine.</text>
        <dbReference type="EC" id="2.7.13.3"/>
    </reaction>
</comment>
<feature type="domain" description="Histidine kinase" evidence="8">
    <location>
        <begin position="356"/>
        <end position="543"/>
    </location>
</feature>
<dbReference type="InterPro" id="IPR000014">
    <property type="entry name" value="PAS"/>
</dbReference>
<evidence type="ECO:0000256" key="1">
    <source>
        <dbReference type="ARBA" id="ARBA00000085"/>
    </source>
</evidence>
<gene>
    <name evidence="11" type="ORF">EGH21_09895</name>
</gene>
<dbReference type="InterPro" id="IPR050736">
    <property type="entry name" value="Sensor_HK_Regulatory"/>
</dbReference>
<evidence type="ECO:0000259" key="10">
    <source>
        <dbReference type="PROSITE" id="PS50113"/>
    </source>
</evidence>
<dbReference type="InterPro" id="IPR036097">
    <property type="entry name" value="HisK_dim/P_sf"/>
</dbReference>
<dbReference type="EC" id="2.7.13.3" evidence="2"/>
<dbReference type="PROSITE" id="PS50113">
    <property type="entry name" value="PAC"/>
    <property type="match status" value="1"/>
</dbReference>
<dbReference type="PRINTS" id="PR00344">
    <property type="entry name" value="BCTRLSENSOR"/>
</dbReference>
<reference evidence="11 12" key="1">
    <citation type="submission" date="2021-06" db="EMBL/GenBank/DDBJ databases">
        <title>Halomicroarcula sp. a new haloarchaeum isolated from saline soil.</title>
        <authorList>
            <person name="Duran-Viseras A."/>
            <person name="Sanchez-Porro C."/>
            <person name="Ventosa A."/>
        </authorList>
    </citation>
    <scope>NUCLEOTIDE SEQUENCE [LARGE SCALE GENOMIC DNA]</scope>
    <source>
        <strain evidence="11 12">F13</strain>
    </source>
</reference>
<dbReference type="CDD" id="cd00082">
    <property type="entry name" value="HisKA"/>
    <property type="match status" value="1"/>
</dbReference>
<keyword evidence="4" id="KW-0808">Transferase</keyword>
<dbReference type="InterPro" id="IPR031621">
    <property type="entry name" value="HisKA_7TM"/>
</dbReference>
<dbReference type="PROSITE" id="PS50109">
    <property type="entry name" value="HIS_KIN"/>
    <property type="match status" value="1"/>
</dbReference>
<dbReference type="RefSeq" id="WP_220618311.1">
    <property type="nucleotide sequence ID" value="NZ_RKLR01000003.1"/>
</dbReference>
<keyword evidence="7" id="KW-0472">Membrane</keyword>
<dbReference type="AlphaFoldDB" id="A0AAW4PT47"/>
<feature type="domain" description="PAS" evidence="9">
    <location>
        <begin position="229"/>
        <end position="265"/>
    </location>
</feature>
<keyword evidence="7" id="KW-0812">Transmembrane</keyword>
<feature type="transmembrane region" description="Helical" evidence="7">
    <location>
        <begin position="101"/>
        <end position="124"/>
    </location>
</feature>
<dbReference type="SUPFAM" id="SSF55874">
    <property type="entry name" value="ATPase domain of HSP90 chaperone/DNA topoisomerase II/histidine kinase"/>
    <property type="match status" value="1"/>
</dbReference>
<evidence type="ECO:0000259" key="9">
    <source>
        <dbReference type="PROSITE" id="PS50112"/>
    </source>
</evidence>
<dbReference type="InterPro" id="IPR035965">
    <property type="entry name" value="PAS-like_dom_sf"/>
</dbReference>
<feature type="transmembrane region" description="Helical" evidence="7">
    <location>
        <begin position="38"/>
        <end position="58"/>
    </location>
</feature>
<dbReference type="InterPro" id="IPR000700">
    <property type="entry name" value="PAS-assoc_C"/>
</dbReference>
<dbReference type="Gene3D" id="3.30.450.20">
    <property type="entry name" value="PAS domain"/>
    <property type="match status" value="1"/>
</dbReference>
<dbReference type="InterPro" id="IPR005467">
    <property type="entry name" value="His_kinase_dom"/>
</dbReference>
<dbReference type="EMBL" id="RKLR01000003">
    <property type="protein sequence ID" value="MBX0323339.1"/>
    <property type="molecule type" value="Genomic_DNA"/>
</dbReference>
<feature type="transmembrane region" description="Helical" evidence="7">
    <location>
        <begin position="144"/>
        <end position="166"/>
    </location>
</feature>
<evidence type="ECO:0000313" key="11">
    <source>
        <dbReference type="EMBL" id="MBX0323339.1"/>
    </source>
</evidence>
<evidence type="ECO:0000313" key="12">
    <source>
        <dbReference type="Proteomes" id="UP001430377"/>
    </source>
</evidence>
<dbReference type="Pfam" id="PF08448">
    <property type="entry name" value="PAS_4"/>
    <property type="match status" value="1"/>
</dbReference>
<keyword evidence="5" id="KW-0418">Kinase</keyword>
<feature type="transmembrane region" description="Helical" evidence="7">
    <location>
        <begin position="6"/>
        <end position="26"/>
    </location>
</feature>
<keyword evidence="7" id="KW-1133">Transmembrane helix</keyword>
<organism evidence="11 12">
    <name type="scientific">Haloarcula rubra</name>
    <dbReference type="NCBI Taxonomy" id="2487747"/>
    <lineage>
        <taxon>Archaea</taxon>
        <taxon>Methanobacteriati</taxon>
        <taxon>Methanobacteriota</taxon>
        <taxon>Stenosarchaea group</taxon>
        <taxon>Halobacteria</taxon>
        <taxon>Halobacteriales</taxon>
        <taxon>Haloarculaceae</taxon>
        <taxon>Haloarcula</taxon>
    </lineage>
</organism>
<evidence type="ECO:0000256" key="7">
    <source>
        <dbReference type="SAM" id="Phobius"/>
    </source>
</evidence>
<proteinExistence type="predicted"/>
<dbReference type="SMART" id="SM00388">
    <property type="entry name" value="HisKA"/>
    <property type="match status" value="1"/>
</dbReference>
<feature type="domain" description="PAC" evidence="10">
    <location>
        <begin position="293"/>
        <end position="345"/>
    </location>
</feature>
<dbReference type="PROSITE" id="PS50112">
    <property type="entry name" value="PAS"/>
    <property type="match status" value="1"/>
</dbReference>
<keyword evidence="6" id="KW-0902">Two-component regulatory system</keyword>
<dbReference type="InterPro" id="IPR004358">
    <property type="entry name" value="Sig_transdc_His_kin-like_C"/>
</dbReference>
<dbReference type="NCBIfam" id="TIGR00229">
    <property type="entry name" value="sensory_box"/>
    <property type="match status" value="1"/>
</dbReference>
<keyword evidence="3" id="KW-0597">Phosphoprotein</keyword>
<dbReference type="Gene3D" id="3.30.565.10">
    <property type="entry name" value="Histidine kinase-like ATPase, C-terminal domain"/>
    <property type="match status" value="1"/>
</dbReference>
<dbReference type="InterPro" id="IPR013656">
    <property type="entry name" value="PAS_4"/>
</dbReference>
<dbReference type="PANTHER" id="PTHR43711:SF1">
    <property type="entry name" value="HISTIDINE KINASE 1"/>
    <property type="match status" value="1"/>
</dbReference>
<dbReference type="Pfam" id="PF00512">
    <property type="entry name" value="HisKA"/>
    <property type="match status" value="1"/>
</dbReference>
<dbReference type="Pfam" id="PF02518">
    <property type="entry name" value="HATPase_c"/>
    <property type="match status" value="1"/>
</dbReference>
<evidence type="ECO:0000259" key="8">
    <source>
        <dbReference type="PROSITE" id="PS50109"/>
    </source>
</evidence>
<evidence type="ECO:0000256" key="6">
    <source>
        <dbReference type="ARBA" id="ARBA00023012"/>
    </source>
</evidence>
<dbReference type="PANTHER" id="PTHR43711">
    <property type="entry name" value="TWO-COMPONENT HISTIDINE KINASE"/>
    <property type="match status" value="1"/>
</dbReference>